<comment type="caution">
    <text evidence="4">The sequence shown here is derived from an EMBL/GenBank/DDBJ whole genome shotgun (WGS) entry which is preliminary data.</text>
</comment>
<dbReference type="Gene3D" id="1.25.40.10">
    <property type="entry name" value="Tetratricopeptide repeat domain"/>
    <property type="match status" value="1"/>
</dbReference>
<dbReference type="PANTHER" id="PTHR16305:SF35">
    <property type="entry name" value="TRANSCRIPTIONAL ACTIVATOR DOMAIN"/>
    <property type="match status" value="1"/>
</dbReference>
<sequence>MLDPVETQSVSPVFVGRQDESALLAGLLRGADEGIPQGVVVGGEAGVGKTRLLEEFLASARAAGATTAVGAGVELGADGLPFAPVAGLLRALHRQLGDELFEAAGERRGELARLLPEWEESGAAVPVVEGDAWDRARLFELLTRLLERLARDRTLVLVFEDLHWADRSTRELLAYYIRSVRSARLLVVGSYRTDDLHRRHPLRPFLAQLDRLRTVHRIALRRLSGDEVAAQMAGILGAPPEAALALSVFARTEGNPFFVEELTVGGRPRGALPETLRDLLLVRVEEMDERTQDVLRVVAEGGASVEHGLLARVAALPEPELLATLRAAVGARLLVATDEGDGYRFRHALTREALADDLLPGERARLNRRYAEALADDPTLVAAEELPTRLASHWYHAGDRPRALPAVLAAAVVAGRRFANAEQLRLLERALELWDAVEPEARVGLRPAQRVWSYPAPEPEEPVGWVDLMAEAVIAAQLAGRGERALALCRRALRELDEVRQPLHAAWFWTQRVGMAERLMRGDGSAELARAQELLRGLPPSEVHARVLALEAALLAKRGPDPDVIERAERAVSLARLVGAHRTELYARYTLATLQADAGDGQGAVTEMRAVLATVLRGGDVALLGRCLNNLSAVLIDAGEFAQALEHLDESVELAERYGLVEGHSWLWGNRAFACTAMGRWPEAETALDEATRRASHSQSRQISRVLTGQLAVLRGDLARAEAESEAVLAEIEGVRGGTQFHWELARLRIDLAVARGRPPHAREVVRGMAAGELFGASLLAWMLAFAAATAEAESRGLPGAEEGREAAVEEIRSLTRRLPRNVPIREAMGVLVDAQLARARGRDTPRHWAEAVAQLTPLPLPHHVAEARYGWAEALLAEGRPDGREAAGEQLRAACELVTRLGAGPLGERVARLAQRAGLDLASPAGPAPEPAPEEPFGLTPRERAVLELVAAGRSNRQIAEQLFISPKTVSVHVSRILAKLEVTSRGEAAAVAHRFRLVAARP</sequence>
<dbReference type="InterPro" id="IPR011990">
    <property type="entry name" value="TPR-like_helical_dom_sf"/>
</dbReference>
<evidence type="ECO:0000256" key="1">
    <source>
        <dbReference type="ARBA" id="ARBA00022741"/>
    </source>
</evidence>
<dbReference type="PANTHER" id="PTHR16305">
    <property type="entry name" value="TESTICULAR SOLUBLE ADENYLYL CYCLASE"/>
    <property type="match status" value="1"/>
</dbReference>
<dbReference type="Proteomes" id="UP000311713">
    <property type="component" value="Unassembled WGS sequence"/>
</dbReference>
<reference evidence="4 5" key="1">
    <citation type="submission" date="2019-06" db="EMBL/GenBank/DDBJ databases">
        <title>Draft genome of Streptomyces sedi sp. JCM16909.</title>
        <authorList>
            <person name="Klykleung N."/>
            <person name="Tanasupawat S."/>
            <person name="Kudo T."/>
            <person name="Yuki M."/>
            <person name="Ohkuma M."/>
        </authorList>
    </citation>
    <scope>NUCLEOTIDE SEQUENCE [LARGE SCALE GENOMIC DNA]</scope>
    <source>
        <strain evidence="4 5">JCM 16909</strain>
    </source>
</reference>
<dbReference type="OrthoDB" id="5476461at2"/>
<keyword evidence="5" id="KW-1185">Reference proteome</keyword>
<organism evidence="4 5">
    <name type="scientific">Streptomyces sedi</name>
    <dbReference type="NCBI Taxonomy" id="555059"/>
    <lineage>
        <taxon>Bacteria</taxon>
        <taxon>Bacillati</taxon>
        <taxon>Actinomycetota</taxon>
        <taxon>Actinomycetes</taxon>
        <taxon>Kitasatosporales</taxon>
        <taxon>Streptomycetaceae</taxon>
        <taxon>Streptomyces</taxon>
    </lineage>
</organism>
<dbReference type="InterPro" id="IPR016032">
    <property type="entry name" value="Sig_transdc_resp-reg_C-effctor"/>
</dbReference>
<dbReference type="SUPFAM" id="SSF48452">
    <property type="entry name" value="TPR-like"/>
    <property type="match status" value="1"/>
</dbReference>
<evidence type="ECO:0000313" key="4">
    <source>
        <dbReference type="EMBL" id="TNM25728.1"/>
    </source>
</evidence>
<dbReference type="AlphaFoldDB" id="A0A5C4UQJ0"/>
<dbReference type="CDD" id="cd06170">
    <property type="entry name" value="LuxR_C_like"/>
    <property type="match status" value="1"/>
</dbReference>
<dbReference type="GO" id="GO:0005737">
    <property type="term" value="C:cytoplasm"/>
    <property type="evidence" value="ECO:0007669"/>
    <property type="project" value="TreeGrafter"/>
</dbReference>
<evidence type="ECO:0000313" key="5">
    <source>
        <dbReference type="Proteomes" id="UP000311713"/>
    </source>
</evidence>
<dbReference type="PRINTS" id="PR00038">
    <property type="entry name" value="HTHLUXR"/>
</dbReference>
<dbReference type="EMBL" id="VDGT01000029">
    <property type="protein sequence ID" value="TNM25728.1"/>
    <property type="molecule type" value="Genomic_DNA"/>
</dbReference>
<dbReference type="InterPro" id="IPR027417">
    <property type="entry name" value="P-loop_NTPase"/>
</dbReference>
<protein>
    <recommendedName>
        <fullName evidence="3">HTH luxR-type domain-containing protein</fullName>
    </recommendedName>
</protein>
<dbReference type="SMART" id="SM00028">
    <property type="entry name" value="TPR"/>
    <property type="match status" value="2"/>
</dbReference>
<dbReference type="InterPro" id="IPR000792">
    <property type="entry name" value="Tscrpt_reg_LuxR_C"/>
</dbReference>
<dbReference type="GO" id="GO:0006355">
    <property type="term" value="P:regulation of DNA-templated transcription"/>
    <property type="evidence" value="ECO:0007669"/>
    <property type="project" value="InterPro"/>
</dbReference>
<dbReference type="PROSITE" id="PS00622">
    <property type="entry name" value="HTH_LUXR_1"/>
    <property type="match status" value="1"/>
</dbReference>
<feature type="domain" description="HTH luxR-type" evidence="3">
    <location>
        <begin position="933"/>
        <end position="998"/>
    </location>
</feature>
<keyword evidence="2" id="KW-0067">ATP-binding</keyword>
<evidence type="ECO:0000259" key="3">
    <source>
        <dbReference type="PROSITE" id="PS50043"/>
    </source>
</evidence>
<dbReference type="InterPro" id="IPR036388">
    <property type="entry name" value="WH-like_DNA-bd_sf"/>
</dbReference>
<dbReference type="GO" id="GO:0004016">
    <property type="term" value="F:adenylate cyclase activity"/>
    <property type="evidence" value="ECO:0007669"/>
    <property type="project" value="TreeGrafter"/>
</dbReference>
<dbReference type="PROSITE" id="PS50043">
    <property type="entry name" value="HTH_LUXR_2"/>
    <property type="match status" value="1"/>
</dbReference>
<gene>
    <name evidence="4" type="ORF">FH715_26415</name>
</gene>
<evidence type="ECO:0000256" key="2">
    <source>
        <dbReference type="ARBA" id="ARBA00022840"/>
    </source>
</evidence>
<name>A0A5C4UQJ0_9ACTN</name>
<dbReference type="Gene3D" id="1.10.10.10">
    <property type="entry name" value="Winged helix-like DNA-binding domain superfamily/Winged helix DNA-binding domain"/>
    <property type="match status" value="1"/>
</dbReference>
<dbReference type="GO" id="GO:0003677">
    <property type="term" value="F:DNA binding"/>
    <property type="evidence" value="ECO:0007669"/>
    <property type="project" value="InterPro"/>
</dbReference>
<dbReference type="SUPFAM" id="SSF46894">
    <property type="entry name" value="C-terminal effector domain of the bipartite response regulators"/>
    <property type="match status" value="1"/>
</dbReference>
<dbReference type="Gene3D" id="3.40.50.300">
    <property type="entry name" value="P-loop containing nucleotide triphosphate hydrolases"/>
    <property type="match status" value="1"/>
</dbReference>
<keyword evidence="1" id="KW-0547">Nucleotide-binding</keyword>
<proteinExistence type="predicted"/>
<dbReference type="Pfam" id="PF13191">
    <property type="entry name" value="AAA_16"/>
    <property type="match status" value="1"/>
</dbReference>
<dbReference type="SUPFAM" id="SSF52540">
    <property type="entry name" value="P-loop containing nucleoside triphosphate hydrolases"/>
    <property type="match status" value="1"/>
</dbReference>
<dbReference type="Pfam" id="PF00196">
    <property type="entry name" value="GerE"/>
    <property type="match status" value="1"/>
</dbReference>
<dbReference type="InterPro" id="IPR019734">
    <property type="entry name" value="TPR_rpt"/>
</dbReference>
<dbReference type="InterPro" id="IPR041664">
    <property type="entry name" value="AAA_16"/>
</dbReference>
<dbReference type="GO" id="GO:0005524">
    <property type="term" value="F:ATP binding"/>
    <property type="evidence" value="ECO:0007669"/>
    <property type="project" value="UniProtKB-KW"/>
</dbReference>
<accession>A0A5C4UQJ0</accession>
<dbReference type="SMART" id="SM00421">
    <property type="entry name" value="HTH_LUXR"/>
    <property type="match status" value="1"/>
</dbReference>